<protein>
    <submittedName>
        <fullName evidence="1">Uncharacterized protein</fullName>
    </submittedName>
</protein>
<sequence>MLIGEWKRYARFSGRYELLKGVPEEFDKILEMIDNIKYFERPDYRTFRKLINNVFIRLKLNRNAPFEWQTNPSLIQKASVIGDQGQSCFISYRLRELTRKRDDTIFLP</sequence>
<evidence type="ECO:0000313" key="2">
    <source>
        <dbReference type="Proteomes" id="UP000270924"/>
    </source>
</evidence>
<name>A0A3P7E1F4_WUCBA</name>
<dbReference type="Gene3D" id="1.10.510.10">
    <property type="entry name" value="Transferase(Phosphotransferase) domain 1"/>
    <property type="match status" value="1"/>
</dbReference>
<gene>
    <name evidence="1" type="ORF">WBA_LOCUS9343</name>
</gene>
<dbReference type="Proteomes" id="UP000270924">
    <property type="component" value="Unassembled WGS sequence"/>
</dbReference>
<evidence type="ECO:0000313" key="1">
    <source>
        <dbReference type="EMBL" id="VDM16341.1"/>
    </source>
</evidence>
<dbReference type="AlphaFoldDB" id="A0A3P7E1F4"/>
<organism evidence="1 2">
    <name type="scientific">Wuchereria bancrofti</name>
    <dbReference type="NCBI Taxonomy" id="6293"/>
    <lineage>
        <taxon>Eukaryota</taxon>
        <taxon>Metazoa</taxon>
        <taxon>Ecdysozoa</taxon>
        <taxon>Nematoda</taxon>
        <taxon>Chromadorea</taxon>
        <taxon>Rhabditida</taxon>
        <taxon>Spirurina</taxon>
        <taxon>Spiruromorpha</taxon>
        <taxon>Filarioidea</taxon>
        <taxon>Onchocercidae</taxon>
        <taxon>Wuchereria</taxon>
    </lineage>
</organism>
<reference evidence="1 2" key="1">
    <citation type="submission" date="2018-11" db="EMBL/GenBank/DDBJ databases">
        <authorList>
            <consortium name="Pathogen Informatics"/>
        </authorList>
    </citation>
    <scope>NUCLEOTIDE SEQUENCE [LARGE SCALE GENOMIC DNA]</scope>
</reference>
<proteinExistence type="predicted"/>
<keyword evidence="2" id="KW-1185">Reference proteome</keyword>
<dbReference type="OrthoDB" id="10408612at2759"/>
<dbReference type="EMBL" id="UYWW01009043">
    <property type="protein sequence ID" value="VDM16341.1"/>
    <property type="molecule type" value="Genomic_DNA"/>
</dbReference>
<dbReference type="InParanoid" id="A0A3P7E1F4"/>
<accession>A0A3P7E1F4</accession>